<dbReference type="Proteomes" id="UP000024635">
    <property type="component" value="Unassembled WGS sequence"/>
</dbReference>
<comment type="caution">
    <text evidence="1">The sequence shown here is derived from an EMBL/GenBank/DDBJ whole genome shotgun (WGS) entry which is preliminary data.</text>
</comment>
<dbReference type="OrthoDB" id="5869343at2759"/>
<sequence>MAYVSLSHFLPNDRHRRRKKLRYRTFEDPSASVLCMSTFRNEPLPSLGWILKKSEDDASEVRKSPEAIPEDKLAPKCEECTTNKEKVLPSNLRNYENTLGLPRFFEPENFKDTPVAVCYTYINLDVQLKLTQRDSKVGFSVVTTTEGCEVNHVTQGLTLL</sequence>
<protein>
    <submittedName>
        <fullName evidence="1">Uncharacterized protein</fullName>
    </submittedName>
</protein>
<keyword evidence="2" id="KW-1185">Reference proteome</keyword>
<proteinExistence type="predicted"/>
<reference evidence="2" key="1">
    <citation type="journal article" date="2015" name="Nat. Genet.">
        <title>The genome and transcriptome of the zoonotic hookworm Ancylostoma ceylanicum identify infection-specific gene families.</title>
        <authorList>
            <person name="Schwarz E.M."/>
            <person name="Hu Y."/>
            <person name="Antoshechkin I."/>
            <person name="Miller M.M."/>
            <person name="Sternberg P.W."/>
            <person name="Aroian R.V."/>
        </authorList>
    </citation>
    <scope>NUCLEOTIDE SEQUENCE</scope>
    <source>
        <strain evidence="2">HY135</strain>
    </source>
</reference>
<evidence type="ECO:0000313" key="1">
    <source>
        <dbReference type="EMBL" id="EYC19210.1"/>
    </source>
</evidence>
<dbReference type="EMBL" id="JARK01001361">
    <property type="protein sequence ID" value="EYC19210.1"/>
    <property type="molecule type" value="Genomic_DNA"/>
</dbReference>
<evidence type="ECO:0000313" key="2">
    <source>
        <dbReference type="Proteomes" id="UP000024635"/>
    </source>
</evidence>
<gene>
    <name evidence="1" type="primary">Acey_s0025.g1237</name>
    <name evidence="1" type="ORF">Y032_0025g1237</name>
</gene>
<name>A0A016UVJ2_9BILA</name>
<organism evidence="1 2">
    <name type="scientific">Ancylostoma ceylanicum</name>
    <dbReference type="NCBI Taxonomy" id="53326"/>
    <lineage>
        <taxon>Eukaryota</taxon>
        <taxon>Metazoa</taxon>
        <taxon>Ecdysozoa</taxon>
        <taxon>Nematoda</taxon>
        <taxon>Chromadorea</taxon>
        <taxon>Rhabditida</taxon>
        <taxon>Rhabditina</taxon>
        <taxon>Rhabditomorpha</taxon>
        <taxon>Strongyloidea</taxon>
        <taxon>Ancylostomatidae</taxon>
        <taxon>Ancylostomatinae</taxon>
        <taxon>Ancylostoma</taxon>
    </lineage>
</organism>
<accession>A0A016UVJ2</accession>
<dbReference type="AlphaFoldDB" id="A0A016UVJ2"/>